<proteinExistence type="predicted"/>
<dbReference type="InParanoid" id="A0A7L4YP79"/>
<feature type="transmembrane region" description="Helical" evidence="7">
    <location>
        <begin position="246"/>
        <end position="268"/>
    </location>
</feature>
<organism evidence="8 9">
    <name type="scientific">Epidermidibacterium keratini</name>
    <dbReference type="NCBI Taxonomy" id="1891644"/>
    <lineage>
        <taxon>Bacteria</taxon>
        <taxon>Bacillati</taxon>
        <taxon>Actinomycetota</taxon>
        <taxon>Actinomycetes</taxon>
        <taxon>Sporichthyales</taxon>
        <taxon>Sporichthyaceae</taxon>
        <taxon>Epidermidibacterium</taxon>
    </lineage>
</organism>
<dbReference type="InterPro" id="IPR002293">
    <property type="entry name" value="AA/rel_permease1"/>
</dbReference>
<feature type="transmembrane region" description="Helical" evidence="7">
    <location>
        <begin position="303"/>
        <end position="325"/>
    </location>
</feature>
<feature type="transmembrane region" description="Helical" evidence="7">
    <location>
        <begin position="168"/>
        <end position="189"/>
    </location>
</feature>
<feature type="compositionally biased region" description="Polar residues" evidence="6">
    <location>
        <begin position="1"/>
        <end position="12"/>
    </location>
</feature>
<evidence type="ECO:0000256" key="5">
    <source>
        <dbReference type="ARBA" id="ARBA00023136"/>
    </source>
</evidence>
<evidence type="ECO:0000313" key="8">
    <source>
        <dbReference type="EMBL" id="QHC00920.1"/>
    </source>
</evidence>
<dbReference type="PIRSF" id="PIRSF006060">
    <property type="entry name" value="AA_transporter"/>
    <property type="match status" value="1"/>
</dbReference>
<evidence type="ECO:0000313" key="9">
    <source>
        <dbReference type="Proteomes" id="UP000463857"/>
    </source>
</evidence>
<reference evidence="8 9" key="1">
    <citation type="journal article" date="2018" name="Int. J. Syst. Evol. Microbiol.">
        <title>Epidermidibacterium keratini gen. nov., sp. nov., a member of the family Sporichthyaceae, isolated from keratin epidermis.</title>
        <authorList>
            <person name="Lee D.G."/>
            <person name="Trujillo M.E."/>
            <person name="Kang S."/>
            <person name="Nam J.J."/>
            <person name="Kim Y.J."/>
        </authorList>
    </citation>
    <scope>NUCLEOTIDE SEQUENCE [LARGE SCALE GENOMIC DNA]</scope>
    <source>
        <strain evidence="8 9">EPI-7</strain>
    </source>
</reference>
<dbReference type="Proteomes" id="UP000463857">
    <property type="component" value="Chromosome"/>
</dbReference>
<dbReference type="GO" id="GO:0022857">
    <property type="term" value="F:transmembrane transporter activity"/>
    <property type="evidence" value="ECO:0007669"/>
    <property type="project" value="InterPro"/>
</dbReference>
<feature type="transmembrane region" description="Helical" evidence="7">
    <location>
        <begin position="445"/>
        <end position="467"/>
    </location>
</feature>
<feature type="transmembrane region" description="Helical" evidence="7">
    <location>
        <begin position="209"/>
        <end position="225"/>
    </location>
</feature>
<dbReference type="PANTHER" id="PTHR42770">
    <property type="entry name" value="AMINO ACID TRANSPORTER-RELATED"/>
    <property type="match status" value="1"/>
</dbReference>
<dbReference type="KEGG" id="eke:EK0264_11915"/>
<name>A0A7L4YP79_9ACTN</name>
<dbReference type="InterPro" id="IPR050367">
    <property type="entry name" value="APC_superfamily"/>
</dbReference>
<feature type="region of interest" description="Disordered" evidence="6">
    <location>
        <begin position="482"/>
        <end position="503"/>
    </location>
</feature>
<feature type="transmembrane region" description="Helical" evidence="7">
    <location>
        <begin position="30"/>
        <end position="55"/>
    </location>
</feature>
<protein>
    <submittedName>
        <fullName evidence="8">Amino acid permease</fullName>
    </submittedName>
</protein>
<accession>A0A7L4YP79</accession>
<dbReference type="AlphaFoldDB" id="A0A7L4YP79"/>
<dbReference type="Gene3D" id="1.20.1740.10">
    <property type="entry name" value="Amino acid/polyamine transporter I"/>
    <property type="match status" value="1"/>
</dbReference>
<evidence type="ECO:0000256" key="7">
    <source>
        <dbReference type="SAM" id="Phobius"/>
    </source>
</evidence>
<keyword evidence="4 7" id="KW-1133">Transmembrane helix</keyword>
<gene>
    <name evidence="8" type="ORF">EK0264_11915</name>
</gene>
<feature type="transmembrane region" description="Helical" evidence="7">
    <location>
        <begin position="416"/>
        <end position="433"/>
    </location>
</feature>
<dbReference type="GO" id="GO:0005886">
    <property type="term" value="C:plasma membrane"/>
    <property type="evidence" value="ECO:0007669"/>
    <property type="project" value="UniProtKB-SubCell"/>
</dbReference>
<evidence type="ECO:0000256" key="3">
    <source>
        <dbReference type="ARBA" id="ARBA00022692"/>
    </source>
</evidence>
<feature type="transmembrane region" description="Helical" evidence="7">
    <location>
        <begin position="135"/>
        <end position="156"/>
    </location>
</feature>
<feature type="transmembrane region" description="Helical" evidence="7">
    <location>
        <begin position="346"/>
        <end position="370"/>
    </location>
</feature>
<feature type="transmembrane region" description="Helical" evidence="7">
    <location>
        <begin position="61"/>
        <end position="80"/>
    </location>
</feature>
<evidence type="ECO:0000256" key="4">
    <source>
        <dbReference type="ARBA" id="ARBA00022989"/>
    </source>
</evidence>
<keyword evidence="3 7" id="KW-0812">Transmembrane</keyword>
<dbReference type="Pfam" id="PF13520">
    <property type="entry name" value="AA_permease_2"/>
    <property type="match status" value="1"/>
</dbReference>
<feature type="region of interest" description="Disordered" evidence="6">
    <location>
        <begin position="1"/>
        <end position="20"/>
    </location>
</feature>
<dbReference type="PANTHER" id="PTHR42770:SF16">
    <property type="entry name" value="AMINO ACID PERMEASE"/>
    <property type="match status" value="1"/>
</dbReference>
<dbReference type="EMBL" id="CP047156">
    <property type="protein sequence ID" value="QHC00920.1"/>
    <property type="molecule type" value="Genomic_DNA"/>
</dbReference>
<keyword evidence="9" id="KW-1185">Reference proteome</keyword>
<evidence type="ECO:0000256" key="1">
    <source>
        <dbReference type="ARBA" id="ARBA00004651"/>
    </source>
</evidence>
<keyword evidence="2" id="KW-1003">Cell membrane</keyword>
<sequence>MDRTSALTSSGPDQRPEGQLRSGSVTTAHLIFFVVSAAAPLTVMAGFAPLAFMLGGQSSPVGYLVAGVTYLIFAVGFTTMSRYVRNAGAFYAYITHGLGRIVGAGAAVLAYVGYVLAEIGFAAAAGLFASTTLQSLAGITVGWIPCAVFLLLLVTLVSWSRVDVGARVLAVLLICEVTILVVLCVAILISGTPEGLTLEGFNPATWSPGAMASLFVITFMVYVGFEQTAVYSEEAKDPRRTIPRATYLAVAILAVIYSFVSWALLMAIGPSNLAAALEGDHATLVFSLSQQYAGTALTQVMEVLMVTSIFAGVLAVHNAGSRYLFALGREGLLPKILSHTRERTSSPGVAVIVHAVLVMVPMLVLAFAGLDPYSQIVIWTNTPGLVSVLLLQLLTSVAVISYFARNPRGERSWNRLVAPAIASVLLCIVIFLVCSQMDLLTGLSLAGNLAICVPLLLAFLTGVAFALRLRATRPDDYACLGARGPQATGHEDTKPKTDAQGDH</sequence>
<feature type="transmembrane region" description="Helical" evidence="7">
    <location>
        <begin position="382"/>
        <end position="404"/>
    </location>
</feature>
<comment type="subcellular location">
    <subcellularLocation>
        <location evidence="1">Cell membrane</location>
        <topology evidence="1">Multi-pass membrane protein</topology>
    </subcellularLocation>
</comment>
<keyword evidence="5 7" id="KW-0472">Membrane</keyword>
<evidence type="ECO:0000256" key="2">
    <source>
        <dbReference type="ARBA" id="ARBA00022475"/>
    </source>
</evidence>
<evidence type="ECO:0000256" key="6">
    <source>
        <dbReference type="SAM" id="MobiDB-lite"/>
    </source>
</evidence>
<dbReference type="OrthoDB" id="137613at2"/>
<feature type="compositionally biased region" description="Basic and acidic residues" evidence="6">
    <location>
        <begin position="489"/>
        <end position="503"/>
    </location>
</feature>
<feature type="transmembrane region" description="Helical" evidence="7">
    <location>
        <begin position="101"/>
        <end position="129"/>
    </location>
</feature>